<dbReference type="PANTHER" id="PTHR47623:SF1">
    <property type="entry name" value="OS09G0287300 PROTEIN"/>
    <property type="match status" value="1"/>
</dbReference>
<dbReference type="CDD" id="cd07067">
    <property type="entry name" value="HP_PGM_like"/>
    <property type="match status" value="1"/>
</dbReference>
<dbReference type="InterPro" id="IPR029033">
    <property type="entry name" value="His_PPase_superfam"/>
</dbReference>
<accession>D5BZI2</accession>
<protein>
    <submittedName>
        <fullName evidence="1">Phosphoglycerate mutase</fullName>
    </submittedName>
</protein>
<keyword evidence="2" id="KW-1185">Reference proteome</keyword>
<evidence type="ECO:0000313" key="2">
    <source>
        <dbReference type="Proteomes" id="UP000001844"/>
    </source>
</evidence>
<dbReference type="OrthoDB" id="9810154at2"/>
<sequence length="173" mass="19567">MSRQLLILRHAKSAWDTGSPSDFKRPLAKRGIRDAPRLGYWMKTHDLNPGYVVSSPALRAKQTTYMVARELNIPENKIHWDERIYEAEVPLLLRVISDCPTSIDTVLLVGHNPGLENLLIFLCGEKLTRPAAEGKRFPTAALAQLKLPDDWSYLEAQAGQLLSLIRPKDIEKK</sequence>
<dbReference type="KEGG" id="nhl:Nhal_1105"/>
<dbReference type="Pfam" id="PF00300">
    <property type="entry name" value="His_Phos_1"/>
    <property type="match status" value="1"/>
</dbReference>
<dbReference type="AlphaFoldDB" id="D5BZI2"/>
<proteinExistence type="predicted"/>
<dbReference type="SUPFAM" id="SSF53254">
    <property type="entry name" value="Phosphoglycerate mutase-like"/>
    <property type="match status" value="1"/>
</dbReference>
<dbReference type="Gene3D" id="3.40.50.1240">
    <property type="entry name" value="Phosphoglycerate mutase-like"/>
    <property type="match status" value="1"/>
</dbReference>
<dbReference type="RefSeq" id="WP_013032169.1">
    <property type="nucleotide sequence ID" value="NC_013960.1"/>
</dbReference>
<dbReference type="eggNOG" id="COG2062">
    <property type="taxonomic scope" value="Bacteria"/>
</dbReference>
<reference evidence="2" key="1">
    <citation type="submission" date="2010-04" db="EMBL/GenBank/DDBJ databases">
        <title>Complete genome sequence of Nitrosococcus halophilus Nc4, a salt-adapted, aerobic obligate ammonia-oxidizing sulfur purple bacterium.</title>
        <authorList>
            <consortium name="US DOE Joint Genome Institute"/>
            <person name="Campbell M.A."/>
            <person name="Malfatti S.A."/>
            <person name="Chain P.S.G."/>
            <person name="Heidelberg J.F."/>
            <person name="Ward B.B."/>
            <person name="Klotz M.G."/>
        </authorList>
    </citation>
    <scope>NUCLEOTIDE SEQUENCE [LARGE SCALE GENOMIC DNA]</scope>
    <source>
        <strain evidence="2">Nc4</strain>
    </source>
</reference>
<name>D5BZI2_NITHN</name>
<dbReference type="EMBL" id="CP001798">
    <property type="protein sequence ID" value="ADE14277.1"/>
    <property type="molecule type" value="Genomic_DNA"/>
</dbReference>
<evidence type="ECO:0000313" key="1">
    <source>
        <dbReference type="EMBL" id="ADE14277.1"/>
    </source>
</evidence>
<dbReference type="Proteomes" id="UP000001844">
    <property type="component" value="Chromosome"/>
</dbReference>
<organism evidence="1 2">
    <name type="scientific">Nitrosococcus halophilus (strain Nc4)</name>
    <dbReference type="NCBI Taxonomy" id="472759"/>
    <lineage>
        <taxon>Bacteria</taxon>
        <taxon>Pseudomonadati</taxon>
        <taxon>Pseudomonadota</taxon>
        <taxon>Gammaproteobacteria</taxon>
        <taxon>Chromatiales</taxon>
        <taxon>Chromatiaceae</taxon>
        <taxon>Nitrosococcus</taxon>
    </lineage>
</organism>
<dbReference type="InterPro" id="IPR013078">
    <property type="entry name" value="His_Pase_superF_clade-1"/>
</dbReference>
<dbReference type="PANTHER" id="PTHR47623">
    <property type="entry name" value="OS09G0287300 PROTEIN"/>
    <property type="match status" value="1"/>
</dbReference>
<dbReference type="HOGENOM" id="CLU_084603_2_3_6"/>
<gene>
    <name evidence="1" type="ordered locus">Nhal_1105</name>
</gene>